<name>J9FIP3_WUCBA</name>
<comment type="caution">
    <text evidence="1">The sequence shown here is derived from an EMBL/GenBank/DDBJ whole genome shotgun (WGS) entry which is preliminary data.</text>
</comment>
<dbReference type="AlphaFoldDB" id="J9FIP3"/>
<evidence type="ECO:0000313" key="1">
    <source>
        <dbReference type="EMBL" id="EJW87209.1"/>
    </source>
</evidence>
<protein>
    <submittedName>
        <fullName evidence="1">Uncharacterized protein</fullName>
    </submittedName>
</protein>
<reference evidence="2" key="1">
    <citation type="submission" date="2012-08" db="EMBL/GenBank/DDBJ databases">
        <title>The Genome Sequence of Wuchereria bancrofti.</title>
        <authorList>
            <person name="Nutman T.B."/>
            <person name="Fink D.L."/>
            <person name="Russ C."/>
            <person name="Young S."/>
            <person name="Zeng Q."/>
            <person name="Koehrsen M."/>
            <person name="Alvarado L."/>
            <person name="Berlin A."/>
            <person name="Chapman S.B."/>
            <person name="Chen Z."/>
            <person name="Freedman E."/>
            <person name="Gellesch M."/>
            <person name="Goldberg J."/>
            <person name="Griggs A."/>
            <person name="Gujja S."/>
            <person name="Heilman E.R."/>
            <person name="Heiman D."/>
            <person name="Hepburn T."/>
            <person name="Howarth C."/>
            <person name="Jen D."/>
            <person name="Larson L."/>
            <person name="Lewis B."/>
            <person name="Mehta T."/>
            <person name="Park D."/>
            <person name="Pearson M."/>
            <person name="Roberts A."/>
            <person name="Saif S."/>
            <person name="Shea T."/>
            <person name="Shenoy N."/>
            <person name="Sisk P."/>
            <person name="Stolte C."/>
            <person name="Sykes S."/>
            <person name="Walk T."/>
            <person name="White J."/>
            <person name="Yandava C."/>
            <person name="Haas B."/>
            <person name="Henn M.R."/>
            <person name="Nusbaum C."/>
            <person name="Birren B."/>
        </authorList>
    </citation>
    <scope>NUCLEOTIDE SEQUENCE [LARGE SCALE GENOMIC DNA]</scope>
    <source>
        <strain evidence="2">NA</strain>
    </source>
</reference>
<organism evidence="1 2">
    <name type="scientific">Wuchereria bancrofti</name>
    <dbReference type="NCBI Taxonomy" id="6293"/>
    <lineage>
        <taxon>Eukaryota</taxon>
        <taxon>Metazoa</taxon>
        <taxon>Ecdysozoa</taxon>
        <taxon>Nematoda</taxon>
        <taxon>Chromadorea</taxon>
        <taxon>Rhabditida</taxon>
        <taxon>Spirurina</taxon>
        <taxon>Spiruromorpha</taxon>
        <taxon>Filarioidea</taxon>
        <taxon>Onchocercidae</taxon>
        <taxon>Wuchereria</taxon>
    </lineage>
</organism>
<proteinExistence type="predicted"/>
<dbReference type="EMBL" id="ADBV01000460">
    <property type="protein sequence ID" value="EJW87209.1"/>
    <property type="molecule type" value="Genomic_DNA"/>
</dbReference>
<evidence type="ECO:0000313" key="2">
    <source>
        <dbReference type="Proteomes" id="UP000004810"/>
    </source>
</evidence>
<accession>J9FIP3</accession>
<dbReference type="Proteomes" id="UP000004810">
    <property type="component" value="Unassembled WGS sequence"/>
</dbReference>
<sequence>MSETGSMAKFEVCVAASIEKMNYGAVKDRKDAFIEKQILNMKPRPVTIQRRSQVADLKTAQFVNCVLSVIGGWVREKVQGEFATSPWGCGRSHPFPFLLYSQSL</sequence>
<gene>
    <name evidence="1" type="ORF">WUBG_01882</name>
</gene>